<evidence type="ECO:0000256" key="2">
    <source>
        <dbReference type="ARBA" id="ARBA00022553"/>
    </source>
</evidence>
<protein>
    <recommendedName>
        <fullName evidence="3">Carrier domain-containing protein</fullName>
    </recommendedName>
</protein>
<dbReference type="InterPro" id="IPR036736">
    <property type="entry name" value="ACP-like_sf"/>
</dbReference>
<dbReference type="Gene3D" id="1.10.1200.10">
    <property type="entry name" value="ACP-like"/>
    <property type="match status" value="1"/>
</dbReference>
<reference evidence="4 5" key="1">
    <citation type="submission" date="2019-12" db="EMBL/GenBank/DDBJ databases">
        <title>Maritimibacter sp. nov. sp. isolated from sea sand.</title>
        <authorList>
            <person name="Kim J."/>
            <person name="Jeong S.E."/>
            <person name="Jung H.S."/>
            <person name="Jeon C.O."/>
        </authorList>
    </citation>
    <scope>NUCLEOTIDE SEQUENCE [LARGE SCALE GENOMIC DNA]</scope>
    <source>
        <strain evidence="4 5">DP07</strain>
    </source>
</reference>
<dbReference type="GO" id="GO:0031177">
    <property type="term" value="F:phosphopantetheine binding"/>
    <property type="evidence" value="ECO:0007669"/>
    <property type="project" value="InterPro"/>
</dbReference>
<dbReference type="InterPro" id="IPR009081">
    <property type="entry name" value="PP-bd_ACP"/>
</dbReference>
<sequence length="78" mass="8239">MPDPTFEERVRAAFAEALGTVPGDDEDFFDAGGDSLAAENVLLTLSAQLSTELPGWVLLDHPTVRGLAAALRSGEARI</sequence>
<evidence type="ECO:0000313" key="4">
    <source>
        <dbReference type="EMBL" id="MZR12792.1"/>
    </source>
</evidence>
<accession>A0A845M0W2</accession>
<dbReference type="InterPro" id="IPR020806">
    <property type="entry name" value="PKS_PP-bd"/>
</dbReference>
<evidence type="ECO:0000256" key="1">
    <source>
        <dbReference type="ARBA" id="ARBA00022450"/>
    </source>
</evidence>
<dbReference type="SUPFAM" id="SSF47336">
    <property type="entry name" value="ACP-like"/>
    <property type="match status" value="1"/>
</dbReference>
<gene>
    <name evidence="4" type="ORF">GQE99_07135</name>
</gene>
<dbReference type="PROSITE" id="PS50075">
    <property type="entry name" value="CARRIER"/>
    <property type="match status" value="1"/>
</dbReference>
<keyword evidence="2" id="KW-0597">Phosphoprotein</keyword>
<keyword evidence="1" id="KW-0596">Phosphopantetheine</keyword>
<feature type="domain" description="Carrier" evidence="3">
    <location>
        <begin position="1"/>
        <end position="75"/>
    </location>
</feature>
<proteinExistence type="predicted"/>
<dbReference type="SMART" id="SM00823">
    <property type="entry name" value="PKS_PP"/>
    <property type="match status" value="1"/>
</dbReference>
<comment type="caution">
    <text evidence="4">The sequence shown here is derived from an EMBL/GenBank/DDBJ whole genome shotgun (WGS) entry which is preliminary data.</text>
</comment>
<dbReference type="Pfam" id="PF00550">
    <property type="entry name" value="PP-binding"/>
    <property type="match status" value="1"/>
</dbReference>
<dbReference type="AlphaFoldDB" id="A0A845M0W2"/>
<organism evidence="4 5">
    <name type="scientific">Maritimibacter harenae</name>
    <dbReference type="NCBI Taxonomy" id="2606218"/>
    <lineage>
        <taxon>Bacteria</taxon>
        <taxon>Pseudomonadati</taxon>
        <taxon>Pseudomonadota</taxon>
        <taxon>Alphaproteobacteria</taxon>
        <taxon>Rhodobacterales</taxon>
        <taxon>Roseobacteraceae</taxon>
        <taxon>Maritimibacter</taxon>
    </lineage>
</organism>
<name>A0A845M0W2_9RHOB</name>
<dbReference type="Proteomes" id="UP000467322">
    <property type="component" value="Unassembled WGS sequence"/>
</dbReference>
<evidence type="ECO:0000259" key="3">
    <source>
        <dbReference type="PROSITE" id="PS50075"/>
    </source>
</evidence>
<dbReference type="EMBL" id="WTUX01000011">
    <property type="protein sequence ID" value="MZR12792.1"/>
    <property type="molecule type" value="Genomic_DNA"/>
</dbReference>
<keyword evidence="5" id="KW-1185">Reference proteome</keyword>
<dbReference type="RefSeq" id="WP_161350918.1">
    <property type="nucleotide sequence ID" value="NZ_WTUX01000011.1"/>
</dbReference>
<evidence type="ECO:0000313" key="5">
    <source>
        <dbReference type="Proteomes" id="UP000467322"/>
    </source>
</evidence>